<dbReference type="AlphaFoldDB" id="A0A135LKR3"/>
<dbReference type="Proteomes" id="UP000070168">
    <property type="component" value="Unassembled WGS sequence"/>
</dbReference>
<reference evidence="6 7" key="1">
    <citation type="journal article" date="2016" name="BMC Genomics">
        <title>Genome sequencing and secondary metabolism of the postharvest pathogen Penicillium griseofulvum.</title>
        <authorList>
            <person name="Banani H."/>
            <person name="Marcet-Houben M."/>
            <person name="Ballester A.R."/>
            <person name="Abbruscato P."/>
            <person name="Gonzalez-Candelas L."/>
            <person name="Gabaldon T."/>
            <person name="Spadaro D."/>
        </authorList>
    </citation>
    <scope>NUCLEOTIDE SEQUENCE [LARGE SCALE GENOMIC DNA]</scope>
    <source>
        <strain evidence="6 7">PG3</strain>
    </source>
</reference>
<dbReference type="PANTHER" id="PTHR31250">
    <property type="entry name" value="IQ DOMAIN-CONTAINING PROTEIN IQM3"/>
    <property type="match status" value="1"/>
</dbReference>
<sequence>MTEIPKTSTLSHDVIEEQAARTVQRIYRGHRTRRELRGLGLAASTRWVEAFQEAQWQTLHRPPEPRIAPGNDGFNQARRNWQRAVSVALRAGGDDCFSKVSSSMATRSEHNAEISSGATSKMMDLQYFLEMVDLKHRHGSNLRSYHTYWRNSSSNQNFFYWLDYGDGKDIELPKCSRERLEKEQVRYLTREERLNYMVTVDETGLFRWAKNNQLVWTTIAHFKDSLEGIVGIEDDVPQFRGNFTTIQPDSTSGLSPSPSKSTPGSSLPSSSVSTSTRQSVDSIVINQDPEHIAEDEYKYTKMMRKVMHASPAAALKRLLGKSKDKEDMWLFVADTSFRLYIGIKESGAFQHSSFLRGARIAAAGMIKIKHGQLRSLAPLSGHYRPPAANFRAFHHALQQQGVDMSHVSMSKSYIMLAGIEGYTKTKRKAHAVHEKVDNSTQKLHQSEE</sequence>
<dbReference type="GO" id="GO:0005737">
    <property type="term" value="C:cytoplasm"/>
    <property type="evidence" value="ECO:0007669"/>
    <property type="project" value="UniProtKB-SubCell"/>
</dbReference>
<accession>A0A135LKR3</accession>
<dbReference type="GO" id="GO:0005634">
    <property type="term" value="C:nucleus"/>
    <property type="evidence" value="ECO:0007669"/>
    <property type="project" value="UniProtKB-SubCell"/>
</dbReference>
<dbReference type="OMA" id="HEARMMG"/>
<keyword evidence="4" id="KW-0539">Nucleus</keyword>
<feature type="compositionally biased region" description="Low complexity" evidence="5">
    <location>
        <begin position="248"/>
        <end position="282"/>
    </location>
</feature>
<dbReference type="PROSITE" id="PS50096">
    <property type="entry name" value="IQ"/>
    <property type="match status" value="1"/>
</dbReference>
<dbReference type="EMBL" id="LHQR01000049">
    <property type="protein sequence ID" value="KXG49557.1"/>
    <property type="molecule type" value="Genomic_DNA"/>
</dbReference>
<evidence type="ECO:0000256" key="1">
    <source>
        <dbReference type="ARBA" id="ARBA00004123"/>
    </source>
</evidence>
<evidence type="ECO:0000313" key="7">
    <source>
        <dbReference type="Proteomes" id="UP000070168"/>
    </source>
</evidence>
<evidence type="ECO:0000256" key="5">
    <source>
        <dbReference type="SAM" id="MobiDB-lite"/>
    </source>
</evidence>
<dbReference type="CDD" id="cd23767">
    <property type="entry name" value="IQCD"/>
    <property type="match status" value="1"/>
</dbReference>
<dbReference type="InterPro" id="IPR044159">
    <property type="entry name" value="IQM"/>
</dbReference>
<name>A0A135LKR3_PENPA</name>
<keyword evidence="3" id="KW-0963">Cytoplasm</keyword>
<comment type="caution">
    <text evidence="6">The sequence shown here is derived from an EMBL/GenBank/DDBJ whole genome shotgun (WGS) entry which is preliminary data.</text>
</comment>
<evidence type="ECO:0000256" key="3">
    <source>
        <dbReference type="ARBA" id="ARBA00022490"/>
    </source>
</evidence>
<feature type="region of interest" description="Disordered" evidence="5">
    <location>
        <begin position="245"/>
        <end position="285"/>
    </location>
</feature>
<dbReference type="OrthoDB" id="7344096at2759"/>
<dbReference type="PANTHER" id="PTHR31250:SF27">
    <property type="entry name" value="IQ DOMAIN-CONTAINING PROTEIN IQM5"/>
    <property type="match status" value="1"/>
</dbReference>
<dbReference type="STRING" id="5078.A0A135LKR3"/>
<comment type="subcellular location">
    <subcellularLocation>
        <location evidence="2">Cytoplasm</location>
    </subcellularLocation>
    <subcellularLocation>
        <location evidence="1">Nucleus</location>
    </subcellularLocation>
</comment>
<evidence type="ECO:0000256" key="2">
    <source>
        <dbReference type="ARBA" id="ARBA00004496"/>
    </source>
</evidence>
<gene>
    <name evidence="6" type="ORF">PGRI_071380</name>
</gene>
<dbReference type="RefSeq" id="XP_040648093.1">
    <property type="nucleotide sequence ID" value="XM_040794852.1"/>
</dbReference>
<proteinExistence type="predicted"/>
<evidence type="ECO:0008006" key="8">
    <source>
        <dbReference type="Google" id="ProtNLM"/>
    </source>
</evidence>
<evidence type="ECO:0000256" key="4">
    <source>
        <dbReference type="ARBA" id="ARBA00023242"/>
    </source>
</evidence>
<dbReference type="GeneID" id="63710152"/>
<organism evidence="6 7">
    <name type="scientific">Penicillium patulum</name>
    <name type="common">Penicillium griseofulvum</name>
    <dbReference type="NCBI Taxonomy" id="5078"/>
    <lineage>
        <taxon>Eukaryota</taxon>
        <taxon>Fungi</taxon>
        <taxon>Dikarya</taxon>
        <taxon>Ascomycota</taxon>
        <taxon>Pezizomycotina</taxon>
        <taxon>Eurotiomycetes</taxon>
        <taxon>Eurotiomycetidae</taxon>
        <taxon>Eurotiales</taxon>
        <taxon>Aspergillaceae</taxon>
        <taxon>Penicillium</taxon>
    </lineage>
</organism>
<evidence type="ECO:0000313" key="6">
    <source>
        <dbReference type="EMBL" id="KXG49557.1"/>
    </source>
</evidence>
<keyword evidence="7" id="KW-1185">Reference proteome</keyword>
<protein>
    <recommendedName>
        <fullName evidence="8">IQ motif, EF-hand binding site</fullName>
    </recommendedName>
</protein>